<gene>
    <name evidence="1" type="ORF">BECKLPF1236A_GA0070988_1004019</name>
    <name evidence="2" type="ORF">BECKLPF1236C_GA0070990_1004320</name>
</gene>
<reference evidence="1" key="1">
    <citation type="submission" date="2019-02" db="EMBL/GenBank/DDBJ databases">
        <authorList>
            <person name="Gruber-Vodicka R. H."/>
            <person name="Seah K. B. B."/>
        </authorList>
    </citation>
    <scope>NUCLEOTIDE SEQUENCE</scope>
    <source>
        <strain evidence="1">BECK_S312</strain>
        <strain evidence="2">BECK_S426</strain>
    </source>
</reference>
<protein>
    <submittedName>
        <fullName evidence="1">Uncharacterized protein</fullName>
    </submittedName>
</protein>
<accession>A0A450W0Q2</accession>
<organism evidence="1">
    <name type="scientific">Candidatus Kentrum sp. LPFa</name>
    <dbReference type="NCBI Taxonomy" id="2126335"/>
    <lineage>
        <taxon>Bacteria</taxon>
        <taxon>Pseudomonadati</taxon>
        <taxon>Pseudomonadota</taxon>
        <taxon>Gammaproteobacteria</taxon>
        <taxon>Candidatus Kentrum</taxon>
    </lineage>
</organism>
<dbReference type="EMBL" id="CAADFP010000043">
    <property type="protein sequence ID" value="VFK27175.1"/>
    <property type="molecule type" value="Genomic_DNA"/>
</dbReference>
<name>A0A450W0Q2_9GAMM</name>
<dbReference type="EMBL" id="CAADFM010000040">
    <property type="protein sequence ID" value="VFK10599.1"/>
    <property type="molecule type" value="Genomic_DNA"/>
</dbReference>
<evidence type="ECO:0000313" key="2">
    <source>
        <dbReference type="EMBL" id="VFK27175.1"/>
    </source>
</evidence>
<proteinExistence type="predicted"/>
<dbReference type="AlphaFoldDB" id="A0A450W0Q2"/>
<evidence type="ECO:0000313" key="1">
    <source>
        <dbReference type="EMBL" id="VFK10599.1"/>
    </source>
</evidence>
<sequence>MICQHRFRIERFDVGCYTACPDLAFPIESNRLSNPVIIDWQGFASDQ</sequence>